<evidence type="ECO:0000313" key="8">
    <source>
        <dbReference type="Proteomes" id="UP000031518"/>
    </source>
</evidence>
<name>A0A0B6WSR8_9BACT</name>
<dbReference type="GO" id="GO:0016853">
    <property type="term" value="F:isomerase activity"/>
    <property type="evidence" value="ECO:0007669"/>
    <property type="project" value="UniProtKB-KW"/>
</dbReference>
<feature type="domain" description="Thioredoxin" evidence="6">
    <location>
        <begin position="26"/>
        <end position="190"/>
    </location>
</feature>
<dbReference type="EMBL" id="CBXV010000001">
    <property type="protein sequence ID" value="CDM64046.1"/>
    <property type="molecule type" value="Genomic_DNA"/>
</dbReference>
<dbReference type="SUPFAM" id="SSF52833">
    <property type="entry name" value="Thioredoxin-like"/>
    <property type="match status" value="1"/>
</dbReference>
<reference evidence="7 8" key="2">
    <citation type="submission" date="2015-01" db="EMBL/GenBank/DDBJ databases">
        <title>Complete genome sequence of Pyrinomonas methylaliphatogenes type strain K22T.</title>
        <authorList>
            <person name="Lee K.C.Y."/>
            <person name="Power J.F."/>
            <person name="Dunfield P.F."/>
            <person name="Morgan X.C."/>
            <person name="Huttenhower C."/>
            <person name="Stott M.B."/>
        </authorList>
    </citation>
    <scope>NUCLEOTIDE SEQUENCE [LARGE SCALE GENOMIC DNA]</scope>
    <source>
        <strain evidence="7 8">K22</strain>
    </source>
</reference>
<dbReference type="PANTHER" id="PTHR42852">
    <property type="entry name" value="THIOL:DISULFIDE INTERCHANGE PROTEIN DSBE"/>
    <property type="match status" value="1"/>
</dbReference>
<protein>
    <submittedName>
        <fullName evidence="7">Thiol-disulfide isomerase-like thioredoxin</fullName>
    </submittedName>
</protein>
<sequence length="192" mass="21236" precursor="true">MSHIHRQRGFALLLAFAALVSGCSTANRGGATPQGSSPPRTGLPLPLSQTLEAGQHGWTLLDGNRETLGEQTGRVLVLDFYATWCGPCRESVPQLVELQRRYGPQGLRIVGLNVGGPEDRFQIADFVREFGIQYDLGYPDEGMSDLFFADDTRIPQTFVFDRHGRLVRRFIGYDPSTAQELERAIREALAAT</sequence>
<dbReference type="InterPro" id="IPR013766">
    <property type="entry name" value="Thioredoxin_domain"/>
</dbReference>
<evidence type="ECO:0000313" key="7">
    <source>
        <dbReference type="EMBL" id="CDM64046.1"/>
    </source>
</evidence>
<dbReference type="RefSeq" id="WP_060635157.1">
    <property type="nucleotide sequence ID" value="NZ_CBXV010000001.1"/>
</dbReference>
<feature type="signal peptide" evidence="5">
    <location>
        <begin position="1"/>
        <end position="26"/>
    </location>
</feature>
<evidence type="ECO:0000256" key="5">
    <source>
        <dbReference type="SAM" id="SignalP"/>
    </source>
</evidence>
<evidence type="ECO:0000256" key="2">
    <source>
        <dbReference type="ARBA" id="ARBA00022748"/>
    </source>
</evidence>
<feature type="chain" id="PRO_5002122979" evidence="5">
    <location>
        <begin position="27"/>
        <end position="192"/>
    </location>
</feature>
<reference evidence="7 8" key="1">
    <citation type="submission" date="2013-12" db="EMBL/GenBank/DDBJ databases">
        <authorList>
            <person name="Stott M."/>
        </authorList>
    </citation>
    <scope>NUCLEOTIDE SEQUENCE [LARGE SCALE GENOMIC DNA]</scope>
    <source>
        <strain evidence="7 8">K22</strain>
    </source>
</reference>
<dbReference type="Proteomes" id="UP000031518">
    <property type="component" value="Unassembled WGS sequence"/>
</dbReference>
<evidence type="ECO:0000256" key="4">
    <source>
        <dbReference type="SAM" id="MobiDB-lite"/>
    </source>
</evidence>
<dbReference type="PROSITE" id="PS00194">
    <property type="entry name" value="THIOREDOXIN_1"/>
    <property type="match status" value="1"/>
</dbReference>
<dbReference type="GO" id="GO:0017004">
    <property type="term" value="P:cytochrome complex assembly"/>
    <property type="evidence" value="ECO:0007669"/>
    <property type="project" value="UniProtKB-KW"/>
</dbReference>
<gene>
    <name evidence="7" type="ORF">PYK22_00038</name>
</gene>
<evidence type="ECO:0000259" key="6">
    <source>
        <dbReference type="PROSITE" id="PS51352"/>
    </source>
</evidence>
<dbReference type="CDD" id="cd02966">
    <property type="entry name" value="TlpA_like_family"/>
    <property type="match status" value="1"/>
</dbReference>
<dbReference type="Pfam" id="PF08534">
    <property type="entry name" value="Redoxin"/>
    <property type="match status" value="1"/>
</dbReference>
<proteinExistence type="predicted"/>
<feature type="compositionally biased region" description="Polar residues" evidence="4">
    <location>
        <begin position="27"/>
        <end position="39"/>
    </location>
</feature>
<dbReference type="InterPro" id="IPR017937">
    <property type="entry name" value="Thioredoxin_CS"/>
</dbReference>
<dbReference type="InterPro" id="IPR013740">
    <property type="entry name" value="Redoxin"/>
</dbReference>
<dbReference type="InterPro" id="IPR050553">
    <property type="entry name" value="Thioredoxin_ResA/DsbE_sf"/>
</dbReference>
<dbReference type="OrthoDB" id="25753at2"/>
<comment type="subcellular location">
    <subcellularLocation>
        <location evidence="1">Cell envelope</location>
    </subcellularLocation>
</comment>
<dbReference type="Gene3D" id="3.40.30.10">
    <property type="entry name" value="Glutaredoxin"/>
    <property type="match status" value="1"/>
</dbReference>
<evidence type="ECO:0000256" key="1">
    <source>
        <dbReference type="ARBA" id="ARBA00004196"/>
    </source>
</evidence>
<keyword evidence="7" id="KW-0413">Isomerase</keyword>
<dbReference type="STRING" id="454194.PYK22_00038"/>
<keyword evidence="5" id="KW-0732">Signal</keyword>
<keyword evidence="2" id="KW-0201">Cytochrome c-type biogenesis</keyword>
<organism evidence="7 8">
    <name type="scientific">Pyrinomonas methylaliphatogenes</name>
    <dbReference type="NCBI Taxonomy" id="454194"/>
    <lineage>
        <taxon>Bacteria</taxon>
        <taxon>Pseudomonadati</taxon>
        <taxon>Acidobacteriota</taxon>
        <taxon>Blastocatellia</taxon>
        <taxon>Blastocatellales</taxon>
        <taxon>Pyrinomonadaceae</taxon>
        <taxon>Pyrinomonas</taxon>
    </lineage>
</organism>
<keyword evidence="8" id="KW-1185">Reference proteome</keyword>
<accession>A0A0B6WSR8</accession>
<dbReference type="GO" id="GO:0016491">
    <property type="term" value="F:oxidoreductase activity"/>
    <property type="evidence" value="ECO:0007669"/>
    <property type="project" value="InterPro"/>
</dbReference>
<feature type="region of interest" description="Disordered" evidence="4">
    <location>
        <begin position="27"/>
        <end position="47"/>
    </location>
</feature>
<evidence type="ECO:0000256" key="3">
    <source>
        <dbReference type="ARBA" id="ARBA00023284"/>
    </source>
</evidence>
<dbReference type="PANTHER" id="PTHR42852:SF13">
    <property type="entry name" value="PROTEIN DIPZ"/>
    <property type="match status" value="1"/>
</dbReference>
<dbReference type="AlphaFoldDB" id="A0A0B6WSR8"/>
<dbReference type="PROSITE" id="PS51257">
    <property type="entry name" value="PROKAR_LIPOPROTEIN"/>
    <property type="match status" value="1"/>
</dbReference>
<dbReference type="InterPro" id="IPR036249">
    <property type="entry name" value="Thioredoxin-like_sf"/>
</dbReference>
<dbReference type="PROSITE" id="PS51352">
    <property type="entry name" value="THIOREDOXIN_2"/>
    <property type="match status" value="1"/>
</dbReference>
<keyword evidence="3" id="KW-0676">Redox-active center</keyword>
<dbReference type="GO" id="GO:0030313">
    <property type="term" value="C:cell envelope"/>
    <property type="evidence" value="ECO:0007669"/>
    <property type="project" value="UniProtKB-SubCell"/>
</dbReference>